<sequence>MSEEREKGDFGGTPLSNTLFSNNKYLPDADPSMVTLPEKLEKPPIPHFREKPVQILVDGFSLIFKEFNDCEYWICEEQKKGSYFVQWLEFRDSKPQKFHRMLSNRNGLDVENKNRDQSLVKYLHNRTGIEKTEISEYLEKVGIFIGENRHSLSPEYEENPEDGADTLEDHDKSDEISEEKKKELIEILKKPDLLSFIDEALYERSPDDGFIIGEVESKHTLNFNCVGARLGLSTINTLKGASSIGKTNTANVVTGLHRTKKVGSLSDTALKYAEDLGNIDILYIQETLEEEFKNKETRLMSADDGGFIAETTIKNPKTGEFEVQQTTIPVKTLVTTTTAIELDPEFASRNFIIPVDDSEEQTKRILEENFKSTEKKLQEIKGEMDFNTKYMDLKDSYNLLKIFTVLIPYESDLLEIFPTSNPRARRDSKKLMQLIKESALLFQFQRCNAKLNDEPVLVASWADLAHAIILGGPILEATLTGFDKRLIEALPVIYELIDENGYVTTKTLQKKLKKSSKYAWQILNFFEDNGYIYHDSETKRNMEIKGKAKVYIKTGAREYKNLLLAIGNIDWSDIKNKEETFIKEQIPNSSHQVGDYIYLPHFNPTAPNKVVYKQTPIHSEEFGIYQNTSIECNKTPENNSEILKSESRNNEREKLVKQSPNVEIDYRNLTNIEKAILTELASFRKHTIGSLINELKTRFQAVEIQKTINDMEGHGWLS</sequence>
<evidence type="ECO:0000313" key="3">
    <source>
        <dbReference type="Proteomes" id="UP000232631"/>
    </source>
</evidence>
<evidence type="ECO:0008006" key="4">
    <source>
        <dbReference type="Google" id="ProtNLM"/>
    </source>
</evidence>
<dbReference type="EMBL" id="CP017768">
    <property type="protein sequence ID" value="AUB59380.1"/>
    <property type="molecule type" value="Genomic_DNA"/>
</dbReference>
<dbReference type="RefSeq" id="WP_100908788.1">
    <property type="nucleotide sequence ID" value="NZ_CP017768.1"/>
</dbReference>
<feature type="compositionally biased region" description="Basic and acidic residues" evidence="1">
    <location>
        <begin position="167"/>
        <end position="177"/>
    </location>
</feature>
<feature type="region of interest" description="Disordered" evidence="1">
    <location>
        <begin position="152"/>
        <end position="177"/>
    </location>
</feature>
<proteinExistence type="predicted"/>
<reference evidence="2 3" key="1">
    <citation type="submission" date="2016-10" db="EMBL/GenBank/DDBJ databases">
        <title>Comparative genomics between deep and shallow subseafloor isolates.</title>
        <authorList>
            <person name="Ishii S."/>
            <person name="Miller J.R."/>
            <person name="Sutton G."/>
            <person name="Suzuki S."/>
            <person name="Methe B."/>
            <person name="Inagaki F."/>
            <person name="Imachi H."/>
        </authorList>
    </citation>
    <scope>NUCLEOTIDE SEQUENCE [LARGE SCALE GENOMIC DNA]</scope>
    <source>
        <strain evidence="2 3">A8p</strain>
    </source>
</reference>
<keyword evidence="3" id="KW-1185">Reference proteome</keyword>
<accession>A0A2H4VMT7</accession>
<dbReference type="Proteomes" id="UP000232631">
    <property type="component" value="Chromosome"/>
</dbReference>
<name>A0A2H4VMT7_9EURY</name>
<evidence type="ECO:0000313" key="2">
    <source>
        <dbReference type="EMBL" id="AUB59380.1"/>
    </source>
</evidence>
<dbReference type="AlphaFoldDB" id="A0A2H4VMT7"/>
<organism evidence="2 3">
    <name type="scientific">Methanobacterium subterraneum</name>
    <dbReference type="NCBI Taxonomy" id="59277"/>
    <lineage>
        <taxon>Archaea</taxon>
        <taxon>Methanobacteriati</taxon>
        <taxon>Methanobacteriota</taxon>
        <taxon>Methanomada group</taxon>
        <taxon>Methanobacteria</taxon>
        <taxon>Methanobacteriales</taxon>
        <taxon>Methanobacteriaceae</taxon>
        <taxon>Methanobacterium</taxon>
    </lineage>
</organism>
<dbReference type="KEGG" id="msub:BK009_00995"/>
<gene>
    <name evidence="2" type="ORF">BK009_00995</name>
</gene>
<dbReference type="GeneID" id="35125015"/>
<protein>
    <recommendedName>
        <fullName evidence="4">DNA primase</fullName>
    </recommendedName>
</protein>
<feature type="compositionally biased region" description="Acidic residues" evidence="1">
    <location>
        <begin position="155"/>
        <end position="166"/>
    </location>
</feature>
<evidence type="ECO:0000256" key="1">
    <source>
        <dbReference type="SAM" id="MobiDB-lite"/>
    </source>
</evidence>